<name>A0A926VDQ3_9CYAN</name>
<dbReference type="AlphaFoldDB" id="A0A926VDQ3"/>
<reference evidence="2" key="1">
    <citation type="journal article" date="2015" name="ISME J.">
        <title>Draft Genome Sequence of Streptomyces incarnatus NRRL8089, which Produces the Nucleoside Antibiotic Sinefungin.</title>
        <authorList>
            <person name="Oshima K."/>
            <person name="Hattori M."/>
            <person name="Shimizu H."/>
            <person name="Fukuda K."/>
            <person name="Nemoto M."/>
            <person name="Inagaki K."/>
            <person name="Tamura T."/>
        </authorList>
    </citation>
    <scope>NUCLEOTIDE SEQUENCE</scope>
    <source>
        <strain evidence="2">FACHB-1375</strain>
    </source>
</reference>
<comment type="caution">
    <text evidence="2">The sequence shown here is derived from an EMBL/GenBank/DDBJ whole genome shotgun (WGS) entry which is preliminary data.</text>
</comment>
<keyword evidence="1" id="KW-0812">Transmembrane</keyword>
<organism evidence="2 3">
    <name type="scientific">Aerosakkonema funiforme FACHB-1375</name>
    <dbReference type="NCBI Taxonomy" id="2949571"/>
    <lineage>
        <taxon>Bacteria</taxon>
        <taxon>Bacillati</taxon>
        <taxon>Cyanobacteriota</taxon>
        <taxon>Cyanophyceae</taxon>
        <taxon>Oscillatoriophycideae</taxon>
        <taxon>Aerosakkonematales</taxon>
        <taxon>Aerosakkonemataceae</taxon>
        <taxon>Aerosakkonema</taxon>
    </lineage>
</organism>
<reference evidence="2" key="2">
    <citation type="submission" date="2020-08" db="EMBL/GenBank/DDBJ databases">
        <authorList>
            <person name="Chen M."/>
            <person name="Teng W."/>
            <person name="Zhao L."/>
            <person name="Hu C."/>
            <person name="Zhou Y."/>
            <person name="Han B."/>
            <person name="Song L."/>
            <person name="Shu W."/>
        </authorList>
    </citation>
    <scope>NUCLEOTIDE SEQUENCE</scope>
    <source>
        <strain evidence="2">FACHB-1375</strain>
    </source>
</reference>
<keyword evidence="1" id="KW-0472">Membrane</keyword>
<keyword evidence="1" id="KW-1133">Transmembrane helix</keyword>
<evidence type="ECO:0000313" key="3">
    <source>
        <dbReference type="Proteomes" id="UP000641646"/>
    </source>
</evidence>
<keyword evidence="3" id="KW-1185">Reference proteome</keyword>
<gene>
    <name evidence="2" type="ORF">H6G03_10190</name>
</gene>
<sequence>MPSPKAQKIDLNAEYPCPCGRKGRLVPIVLTEAFGCNRCQQIFVVEKSEQVIEQLSTTHPYKKAWLWTGSRWYRAHTGLKEHYLASAFVLVVLLPLIWVIGVCNIPNLANRHLWAIIPVVLVELIALIQWLAYRR</sequence>
<protein>
    <submittedName>
        <fullName evidence="2">Uncharacterized protein</fullName>
    </submittedName>
</protein>
<dbReference type="EMBL" id="JACJPW010000021">
    <property type="protein sequence ID" value="MBD2181473.1"/>
    <property type="molecule type" value="Genomic_DNA"/>
</dbReference>
<dbReference type="RefSeq" id="WP_190464281.1">
    <property type="nucleotide sequence ID" value="NZ_JACJPW010000021.1"/>
</dbReference>
<proteinExistence type="predicted"/>
<feature type="transmembrane region" description="Helical" evidence="1">
    <location>
        <begin position="113"/>
        <end position="133"/>
    </location>
</feature>
<evidence type="ECO:0000256" key="1">
    <source>
        <dbReference type="SAM" id="Phobius"/>
    </source>
</evidence>
<evidence type="ECO:0000313" key="2">
    <source>
        <dbReference type="EMBL" id="MBD2181473.1"/>
    </source>
</evidence>
<dbReference type="Proteomes" id="UP000641646">
    <property type="component" value="Unassembled WGS sequence"/>
</dbReference>
<feature type="transmembrane region" description="Helical" evidence="1">
    <location>
        <begin position="83"/>
        <end position="101"/>
    </location>
</feature>
<accession>A0A926VDQ3</accession>